<organism evidence="2 3">
    <name type="scientific">Rhizophagus irregularis</name>
    <dbReference type="NCBI Taxonomy" id="588596"/>
    <lineage>
        <taxon>Eukaryota</taxon>
        <taxon>Fungi</taxon>
        <taxon>Fungi incertae sedis</taxon>
        <taxon>Mucoromycota</taxon>
        <taxon>Glomeromycotina</taxon>
        <taxon>Glomeromycetes</taxon>
        <taxon>Glomerales</taxon>
        <taxon>Glomeraceae</taxon>
        <taxon>Rhizophagus</taxon>
    </lineage>
</organism>
<feature type="coiled-coil region" evidence="1">
    <location>
        <begin position="59"/>
        <end position="112"/>
    </location>
</feature>
<sequence length="281" mass="32382">MSSQPHFNEHYKKQARGIRPDIEELLTSNINRYYKSKNRQKIKIEANTTSDGSSTFSRLDGFEKQLEEREALLRQKENNIKKTIEAQIAEERKHLKDEYDALKSRLESEYNNCMVDMKQKTYSFKHQLESQHNSRLAELEKQYKSHISALDKANAVKDKEIGKLSSTISQLKNEKRDIKKTADSVCKDLEDIIFTKDLKIIALNDRVIFSNPSAGRDGTIEPNTFISFHDAEYWTRKREDAKRTTENSSGMVSLFSPSSIVTGTLSTVPREWDLLATPLSL</sequence>
<reference evidence="2 3" key="2">
    <citation type="submission" date="2017-10" db="EMBL/GenBank/DDBJ databases">
        <title>Extensive intraspecific genome diversity in a model arbuscular mycorrhizal fungus.</title>
        <authorList>
            <person name="Chen E.C.H."/>
            <person name="Morin E."/>
            <person name="Baudet D."/>
            <person name="Noel J."/>
            <person name="Ndikumana S."/>
            <person name="Charron P."/>
            <person name="St-Onge C."/>
            <person name="Giorgi J."/>
            <person name="Grigoriev I.V."/>
            <person name="Roux C."/>
            <person name="Martin F.M."/>
            <person name="Corradi N."/>
        </authorList>
    </citation>
    <scope>NUCLEOTIDE SEQUENCE [LARGE SCALE GENOMIC DNA]</scope>
    <source>
        <strain evidence="2 3">C2</strain>
    </source>
</reference>
<dbReference type="AlphaFoldDB" id="A0A2N1MF18"/>
<feature type="coiled-coil region" evidence="1">
    <location>
        <begin position="136"/>
        <end position="181"/>
    </location>
</feature>
<dbReference type="VEuPathDB" id="FungiDB:FUN_001414"/>
<evidence type="ECO:0000313" key="3">
    <source>
        <dbReference type="Proteomes" id="UP000233469"/>
    </source>
</evidence>
<dbReference type="VEuPathDB" id="FungiDB:RhiirA1_491302"/>
<dbReference type="VEuPathDB" id="FungiDB:RhiirFUN_012383"/>
<dbReference type="EMBL" id="LLXL01002670">
    <property type="protein sequence ID" value="PKK60236.1"/>
    <property type="molecule type" value="Genomic_DNA"/>
</dbReference>
<name>A0A2N1MF18_9GLOM</name>
<keyword evidence="1" id="KW-0175">Coiled coil</keyword>
<protein>
    <submittedName>
        <fullName evidence="2">Uncharacterized protein</fullName>
    </submittedName>
</protein>
<proteinExistence type="predicted"/>
<gene>
    <name evidence="2" type="ORF">RhiirC2_856955</name>
</gene>
<dbReference type="Proteomes" id="UP000233469">
    <property type="component" value="Unassembled WGS sequence"/>
</dbReference>
<evidence type="ECO:0000313" key="2">
    <source>
        <dbReference type="EMBL" id="PKK60236.1"/>
    </source>
</evidence>
<reference evidence="2 3" key="1">
    <citation type="submission" date="2016-04" db="EMBL/GenBank/DDBJ databases">
        <title>Genome analyses suggest a sexual origin of heterokaryosis in a supposedly ancient asexual fungus.</title>
        <authorList>
            <person name="Ropars J."/>
            <person name="Sedzielewska K."/>
            <person name="Noel J."/>
            <person name="Charron P."/>
            <person name="Farinelli L."/>
            <person name="Marton T."/>
            <person name="Kruger M."/>
            <person name="Pelin A."/>
            <person name="Brachmann A."/>
            <person name="Corradi N."/>
        </authorList>
    </citation>
    <scope>NUCLEOTIDE SEQUENCE [LARGE SCALE GENOMIC DNA]</scope>
    <source>
        <strain evidence="2 3">C2</strain>
    </source>
</reference>
<evidence type="ECO:0000256" key="1">
    <source>
        <dbReference type="SAM" id="Coils"/>
    </source>
</evidence>
<accession>A0A2N1MF18</accession>
<comment type="caution">
    <text evidence="2">The sequence shown here is derived from an EMBL/GenBank/DDBJ whole genome shotgun (WGS) entry which is preliminary data.</text>
</comment>